<dbReference type="OrthoDB" id="2985014at2759"/>
<keyword evidence="3 5" id="KW-1133">Transmembrane helix</keyword>
<dbReference type="PANTHER" id="PTHR11662:SF399">
    <property type="entry name" value="FI19708P1-RELATED"/>
    <property type="match status" value="1"/>
</dbReference>
<evidence type="ECO:0000256" key="5">
    <source>
        <dbReference type="SAM" id="Phobius"/>
    </source>
</evidence>
<organism evidence="6">
    <name type="scientific">Oikopleura dioica</name>
    <name type="common">Tunicate</name>
    <dbReference type="NCBI Taxonomy" id="34765"/>
    <lineage>
        <taxon>Eukaryota</taxon>
        <taxon>Metazoa</taxon>
        <taxon>Chordata</taxon>
        <taxon>Tunicata</taxon>
        <taxon>Appendicularia</taxon>
        <taxon>Copelata</taxon>
        <taxon>Oikopleuridae</taxon>
        <taxon>Oikopleura</taxon>
    </lineage>
</organism>
<feature type="transmembrane region" description="Helical" evidence="5">
    <location>
        <begin position="400"/>
        <end position="419"/>
    </location>
</feature>
<evidence type="ECO:0000256" key="2">
    <source>
        <dbReference type="ARBA" id="ARBA00022692"/>
    </source>
</evidence>
<keyword evidence="4 5" id="KW-0472">Membrane</keyword>
<dbReference type="AlphaFoldDB" id="E4X6D1"/>
<dbReference type="Gene3D" id="1.20.1250.20">
    <property type="entry name" value="MFS general substrate transporter like domains"/>
    <property type="match status" value="2"/>
</dbReference>
<evidence type="ECO:0000313" key="6">
    <source>
        <dbReference type="EMBL" id="CBY07688.1"/>
    </source>
</evidence>
<evidence type="ECO:0008006" key="8">
    <source>
        <dbReference type="Google" id="ProtNLM"/>
    </source>
</evidence>
<reference evidence="6" key="1">
    <citation type="journal article" date="2010" name="Science">
        <title>Plasticity of animal genome architecture unmasked by rapid evolution of a pelagic tunicate.</title>
        <authorList>
            <person name="Denoeud F."/>
            <person name="Henriet S."/>
            <person name="Mungpakdee S."/>
            <person name="Aury J.M."/>
            <person name="Da Silva C."/>
            <person name="Brinkmann H."/>
            <person name="Mikhaleva J."/>
            <person name="Olsen L.C."/>
            <person name="Jubin C."/>
            <person name="Canestro C."/>
            <person name="Bouquet J.M."/>
            <person name="Danks G."/>
            <person name="Poulain J."/>
            <person name="Campsteijn C."/>
            <person name="Adamski M."/>
            <person name="Cross I."/>
            <person name="Yadetie F."/>
            <person name="Muffato M."/>
            <person name="Louis A."/>
            <person name="Butcher S."/>
            <person name="Tsagkogeorga G."/>
            <person name="Konrad A."/>
            <person name="Singh S."/>
            <person name="Jensen M.F."/>
            <person name="Cong E.H."/>
            <person name="Eikeseth-Otteraa H."/>
            <person name="Noel B."/>
            <person name="Anthouard V."/>
            <person name="Porcel B.M."/>
            <person name="Kachouri-Lafond R."/>
            <person name="Nishino A."/>
            <person name="Ugolini M."/>
            <person name="Chourrout P."/>
            <person name="Nishida H."/>
            <person name="Aasland R."/>
            <person name="Huzurbazar S."/>
            <person name="Westhof E."/>
            <person name="Delsuc F."/>
            <person name="Lehrach H."/>
            <person name="Reinhardt R."/>
            <person name="Weissenbach J."/>
            <person name="Roy S.W."/>
            <person name="Artiguenave F."/>
            <person name="Postlethwait J.H."/>
            <person name="Manak J.R."/>
            <person name="Thompson E.M."/>
            <person name="Jaillon O."/>
            <person name="Du Pasquier L."/>
            <person name="Boudinot P."/>
            <person name="Liberles D.A."/>
            <person name="Volff J.N."/>
            <person name="Philippe H."/>
            <person name="Lenhard B."/>
            <person name="Roest Crollius H."/>
            <person name="Wincker P."/>
            <person name="Chourrout D."/>
        </authorList>
    </citation>
    <scope>NUCLEOTIDE SEQUENCE [LARGE SCALE GENOMIC DNA]</scope>
</reference>
<dbReference type="SUPFAM" id="SSF103473">
    <property type="entry name" value="MFS general substrate transporter"/>
    <property type="match status" value="1"/>
</dbReference>
<feature type="transmembrane region" description="Helical" evidence="5">
    <location>
        <begin position="426"/>
        <end position="444"/>
    </location>
</feature>
<feature type="transmembrane region" description="Helical" evidence="5">
    <location>
        <begin position="154"/>
        <end position="176"/>
    </location>
</feature>
<evidence type="ECO:0000256" key="3">
    <source>
        <dbReference type="ARBA" id="ARBA00022989"/>
    </source>
</evidence>
<keyword evidence="7" id="KW-1185">Reference proteome</keyword>
<evidence type="ECO:0000256" key="4">
    <source>
        <dbReference type="ARBA" id="ARBA00023136"/>
    </source>
</evidence>
<feature type="transmembrane region" description="Helical" evidence="5">
    <location>
        <begin position="188"/>
        <end position="208"/>
    </location>
</feature>
<feature type="transmembrane region" description="Helical" evidence="5">
    <location>
        <begin position="214"/>
        <end position="240"/>
    </location>
</feature>
<sequence length="552" mass="61289">MIVTAGHYIARQNLNFTITVMTDPPATEFDPVCATEDLQLSEAISPNTSNSDIFTERKKYDWTTAQYGSMLGAFYIGYCAAVFPGRVQIPLSGAKRNDLGKISKTKLRFFFFFVENWSKIHKISSKIANHFFFAPLHGVSTFFEGALVAQKFGFHPAILFVCFGNALASFFFPILVDYSHTAGIISRIMLGLTSGPIMPAIQGAWYWWGCPEEITLNIAIQSVGVTLGNCFGAVGTGLIIQYFNWQLSFYLSGLLMFVVGLLWLLMVDPVPDKKWPKNELSCLNCCKISARMTDNEKKLIKNSRPPAQESPRLRDMPVKSILTDPQLYIISFIWFAMSYVMYNATNNSPTYLKRVHGLPIQRITFLFGVISISCLVVNVIIAILADRMRKIMSTTFVRKTWTAGMAIIFLPSVVMVNFLGCDASTIEFCLAVFVVCASTVSTIGLKPLTADISGNYASVIFGFVNFIGNFAGFAAPKIMAFFLTGKNQGEPTNWNMVFALPAGVFTIALGIFIAYGTAETRSWALNKKNSFQKENCNRNETVLESSMSSKNV</sequence>
<dbReference type="Pfam" id="PF07690">
    <property type="entry name" value="MFS_1"/>
    <property type="match status" value="1"/>
</dbReference>
<feature type="transmembrane region" description="Helical" evidence="5">
    <location>
        <begin position="325"/>
        <end position="342"/>
    </location>
</feature>
<name>E4X6D1_OIKDI</name>
<dbReference type="GO" id="GO:0006820">
    <property type="term" value="P:monoatomic anion transport"/>
    <property type="evidence" value="ECO:0007669"/>
    <property type="project" value="TreeGrafter"/>
</dbReference>
<feature type="transmembrane region" description="Helical" evidence="5">
    <location>
        <begin position="456"/>
        <end position="475"/>
    </location>
</feature>
<dbReference type="Proteomes" id="UP000001307">
    <property type="component" value="Unassembled WGS sequence"/>
</dbReference>
<dbReference type="GO" id="GO:0016020">
    <property type="term" value="C:membrane"/>
    <property type="evidence" value="ECO:0007669"/>
    <property type="project" value="UniProtKB-SubCell"/>
</dbReference>
<feature type="transmembrane region" description="Helical" evidence="5">
    <location>
        <begin position="247"/>
        <end position="266"/>
    </location>
</feature>
<comment type="subcellular location">
    <subcellularLocation>
        <location evidence="1">Membrane</location>
        <topology evidence="1">Multi-pass membrane protein</topology>
    </subcellularLocation>
</comment>
<proteinExistence type="predicted"/>
<accession>E4X6D1</accession>
<dbReference type="PANTHER" id="PTHR11662">
    <property type="entry name" value="SOLUTE CARRIER FAMILY 17"/>
    <property type="match status" value="1"/>
</dbReference>
<evidence type="ECO:0000313" key="7">
    <source>
        <dbReference type="Proteomes" id="UP000001307"/>
    </source>
</evidence>
<evidence type="ECO:0000256" key="1">
    <source>
        <dbReference type="ARBA" id="ARBA00004141"/>
    </source>
</evidence>
<dbReference type="InterPro" id="IPR050382">
    <property type="entry name" value="MFS_Na/Anion_cotransporter"/>
</dbReference>
<dbReference type="InterPro" id="IPR036259">
    <property type="entry name" value="MFS_trans_sf"/>
</dbReference>
<dbReference type="GO" id="GO:0022857">
    <property type="term" value="F:transmembrane transporter activity"/>
    <property type="evidence" value="ECO:0007669"/>
    <property type="project" value="InterPro"/>
</dbReference>
<protein>
    <recommendedName>
        <fullName evidence="8">Major facilitator superfamily (MFS) profile domain-containing protein</fullName>
    </recommendedName>
</protein>
<gene>
    <name evidence="6" type="ORF">GSOID_T00002678001</name>
</gene>
<dbReference type="EMBL" id="FN653026">
    <property type="protein sequence ID" value="CBY07688.1"/>
    <property type="molecule type" value="Genomic_DNA"/>
</dbReference>
<keyword evidence="2 5" id="KW-0812">Transmembrane</keyword>
<dbReference type="InterPro" id="IPR011701">
    <property type="entry name" value="MFS"/>
</dbReference>
<feature type="transmembrane region" description="Helical" evidence="5">
    <location>
        <begin position="363"/>
        <end position="385"/>
    </location>
</feature>
<dbReference type="InParanoid" id="E4X6D1"/>
<feature type="transmembrane region" description="Helical" evidence="5">
    <location>
        <begin position="496"/>
        <end position="518"/>
    </location>
</feature>